<name>A0A9N9QCD3_9CUCU</name>
<dbReference type="PANTHER" id="PTHR45786:SF74">
    <property type="entry name" value="ATP-DEPENDENT DNA HELICASE"/>
    <property type="match status" value="1"/>
</dbReference>
<organism evidence="1 2">
    <name type="scientific">Ceutorhynchus assimilis</name>
    <name type="common">cabbage seed weevil</name>
    <dbReference type="NCBI Taxonomy" id="467358"/>
    <lineage>
        <taxon>Eukaryota</taxon>
        <taxon>Metazoa</taxon>
        <taxon>Ecdysozoa</taxon>
        <taxon>Arthropoda</taxon>
        <taxon>Hexapoda</taxon>
        <taxon>Insecta</taxon>
        <taxon>Pterygota</taxon>
        <taxon>Neoptera</taxon>
        <taxon>Endopterygota</taxon>
        <taxon>Coleoptera</taxon>
        <taxon>Polyphaga</taxon>
        <taxon>Cucujiformia</taxon>
        <taxon>Curculionidae</taxon>
        <taxon>Ceutorhynchinae</taxon>
        <taxon>Ceutorhynchus</taxon>
    </lineage>
</organism>
<evidence type="ECO:0000313" key="2">
    <source>
        <dbReference type="Proteomes" id="UP001152799"/>
    </source>
</evidence>
<accession>A0A9N9QCD3</accession>
<evidence type="ECO:0000313" key="1">
    <source>
        <dbReference type="EMBL" id="CAG9764524.1"/>
    </source>
</evidence>
<keyword evidence="2" id="KW-1185">Reference proteome</keyword>
<dbReference type="AlphaFoldDB" id="A0A9N9QCD3"/>
<dbReference type="EMBL" id="OU892278">
    <property type="protein sequence ID" value="CAG9764524.1"/>
    <property type="molecule type" value="Genomic_DNA"/>
</dbReference>
<gene>
    <name evidence="1" type="ORF">CEUTPL_LOCUS5163</name>
</gene>
<dbReference type="PANTHER" id="PTHR45786">
    <property type="entry name" value="DNA BINDING PROTEIN-LIKE"/>
    <property type="match status" value="1"/>
</dbReference>
<protein>
    <submittedName>
        <fullName evidence="1">Uncharacterized protein</fullName>
    </submittedName>
</protein>
<sequence>MTSFGATNIIRENYMPTFKIQGQIYHRAGSLLPLPNEEHKFLQIYFMGDADEQIDQRCRFNVGTKREVVAALQTWFDQHNGLIRLFRTAVEQMPFERHYNAPTIDEVAIVIVGE</sequence>
<reference evidence="1" key="1">
    <citation type="submission" date="2022-01" db="EMBL/GenBank/DDBJ databases">
        <authorList>
            <person name="King R."/>
        </authorList>
    </citation>
    <scope>NUCLEOTIDE SEQUENCE</scope>
</reference>
<dbReference type="Proteomes" id="UP001152799">
    <property type="component" value="Chromosome 2"/>
</dbReference>
<proteinExistence type="predicted"/>
<dbReference type="OrthoDB" id="6279530at2759"/>